<dbReference type="AlphaFoldDB" id="A0A1B0ATN4"/>
<evidence type="ECO:0008006" key="4">
    <source>
        <dbReference type="Google" id="ProtNLM"/>
    </source>
</evidence>
<sequence length="139" mass="16636">MDLLCVVMQENERIFLKSFTLNDERKAEYKITMVKLLHNIVFACFVLLIAAINNINARPETTEAYQSWDNVDFDMDDLRKGYYDVPLDRLQLLAAQYRPMSYWRVPSYDVMNELLRLPKTKREAKYKQCYFNPISCFRK</sequence>
<dbReference type="EnsemblMetazoa" id="GPPI008165-RA">
    <property type="protein sequence ID" value="GPPI008165-PA"/>
    <property type="gene ID" value="GPPI008165"/>
</dbReference>
<protein>
    <recommendedName>
        <fullName evidence="4">Allatostatin C</fullName>
    </recommendedName>
</protein>
<proteinExistence type="predicted"/>
<name>A0A1B0ATN4_9MUSC</name>
<dbReference type="STRING" id="67801.A0A1B0ATN4"/>
<dbReference type="EMBL" id="JXJN01003402">
    <property type="status" value="NOT_ANNOTATED_CDS"/>
    <property type="molecule type" value="Genomic_DNA"/>
</dbReference>
<feature type="transmembrane region" description="Helical" evidence="1">
    <location>
        <begin position="36"/>
        <end position="55"/>
    </location>
</feature>
<dbReference type="Proteomes" id="UP000092460">
    <property type="component" value="Unassembled WGS sequence"/>
</dbReference>
<keyword evidence="1" id="KW-1133">Transmembrane helix</keyword>
<organism evidence="2 3">
    <name type="scientific">Glossina palpalis gambiensis</name>
    <dbReference type="NCBI Taxonomy" id="67801"/>
    <lineage>
        <taxon>Eukaryota</taxon>
        <taxon>Metazoa</taxon>
        <taxon>Ecdysozoa</taxon>
        <taxon>Arthropoda</taxon>
        <taxon>Hexapoda</taxon>
        <taxon>Insecta</taxon>
        <taxon>Pterygota</taxon>
        <taxon>Neoptera</taxon>
        <taxon>Endopterygota</taxon>
        <taxon>Diptera</taxon>
        <taxon>Brachycera</taxon>
        <taxon>Muscomorpha</taxon>
        <taxon>Hippoboscoidea</taxon>
        <taxon>Glossinidae</taxon>
        <taxon>Glossina</taxon>
    </lineage>
</organism>
<evidence type="ECO:0000256" key="1">
    <source>
        <dbReference type="SAM" id="Phobius"/>
    </source>
</evidence>
<accession>A0A1B0ATN4</accession>
<evidence type="ECO:0000313" key="2">
    <source>
        <dbReference type="EnsemblMetazoa" id="GPPI008165-PA"/>
    </source>
</evidence>
<reference evidence="3" key="1">
    <citation type="submission" date="2015-01" db="EMBL/GenBank/DDBJ databases">
        <authorList>
            <person name="Aksoy S."/>
            <person name="Warren W."/>
            <person name="Wilson R.K."/>
        </authorList>
    </citation>
    <scope>NUCLEOTIDE SEQUENCE [LARGE SCALE GENOMIC DNA]</scope>
    <source>
        <strain evidence="3">IAEA</strain>
    </source>
</reference>
<dbReference type="VEuPathDB" id="VectorBase:GPPI008165"/>
<reference evidence="2" key="2">
    <citation type="submission" date="2020-05" db="UniProtKB">
        <authorList>
            <consortium name="EnsemblMetazoa"/>
        </authorList>
    </citation>
    <scope>IDENTIFICATION</scope>
    <source>
        <strain evidence="2">IAEA</strain>
    </source>
</reference>
<keyword evidence="1" id="KW-0812">Transmembrane</keyword>
<evidence type="ECO:0000313" key="3">
    <source>
        <dbReference type="Proteomes" id="UP000092460"/>
    </source>
</evidence>
<keyword evidence="3" id="KW-1185">Reference proteome</keyword>
<keyword evidence="1" id="KW-0472">Membrane</keyword>